<dbReference type="AlphaFoldDB" id="A0A9N9P102"/>
<comment type="caution">
    <text evidence="1">The sequence shown here is derived from an EMBL/GenBank/DDBJ whole genome shotgun (WGS) entry which is preliminary data.</text>
</comment>
<dbReference type="Proteomes" id="UP000789396">
    <property type="component" value="Unassembled WGS sequence"/>
</dbReference>
<reference evidence="1" key="1">
    <citation type="submission" date="2021-06" db="EMBL/GenBank/DDBJ databases">
        <authorList>
            <person name="Kallberg Y."/>
            <person name="Tangrot J."/>
            <person name="Rosling A."/>
        </authorList>
    </citation>
    <scope>NUCLEOTIDE SEQUENCE</scope>
    <source>
        <strain evidence="1">IN212</strain>
    </source>
</reference>
<proteinExistence type="predicted"/>
<organism evidence="1 2">
    <name type="scientific">Racocetra fulgida</name>
    <dbReference type="NCBI Taxonomy" id="60492"/>
    <lineage>
        <taxon>Eukaryota</taxon>
        <taxon>Fungi</taxon>
        <taxon>Fungi incertae sedis</taxon>
        <taxon>Mucoromycota</taxon>
        <taxon>Glomeromycotina</taxon>
        <taxon>Glomeromycetes</taxon>
        <taxon>Diversisporales</taxon>
        <taxon>Gigasporaceae</taxon>
        <taxon>Racocetra</taxon>
    </lineage>
</organism>
<dbReference type="EMBL" id="CAJVPZ010053671">
    <property type="protein sequence ID" value="CAG8782171.1"/>
    <property type="molecule type" value="Genomic_DNA"/>
</dbReference>
<dbReference type="OrthoDB" id="2457758at2759"/>
<keyword evidence="2" id="KW-1185">Reference proteome</keyword>
<sequence>INQTEEKPGDNNQNLGKKVSDKFMVTANSLYTLYLLKSLEKEDYSIADEIDEYMRQPEISLKKDPLT</sequence>
<name>A0A9N9P102_9GLOM</name>
<protein>
    <submittedName>
        <fullName evidence="1">16610_t:CDS:1</fullName>
    </submittedName>
</protein>
<accession>A0A9N9P102</accession>
<feature type="non-terminal residue" evidence="1">
    <location>
        <position position="1"/>
    </location>
</feature>
<evidence type="ECO:0000313" key="1">
    <source>
        <dbReference type="EMBL" id="CAG8782171.1"/>
    </source>
</evidence>
<evidence type="ECO:0000313" key="2">
    <source>
        <dbReference type="Proteomes" id="UP000789396"/>
    </source>
</evidence>
<feature type="non-terminal residue" evidence="1">
    <location>
        <position position="67"/>
    </location>
</feature>
<gene>
    <name evidence="1" type="ORF">RFULGI_LOCUS15924</name>
</gene>